<dbReference type="InterPro" id="IPR008145">
    <property type="entry name" value="GK/Ca_channel_bsu"/>
</dbReference>
<organism evidence="8 9">
    <name type="scientific">Tritrichomonas foetus</name>
    <dbReference type="NCBI Taxonomy" id="1144522"/>
    <lineage>
        <taxon>Eukaryota</taxon>
        <taxon>Metamonada</taxon>
        <taxon>Parabasalia</taxon>
        <taxon>Tritrichomonadida</taxon>
        <taxon>Tritrichomonadidae</taxon>
        <taxon>Tritrichomonas</taxon>
    </lineage>
</organism>
<keyword evidence="9" id="KW-1185">Reference proteome</keyword>
<dbReference type="GeneID" id="94829622"/>
<dbReference type="SMART" id="SM00072">
    <property type="entry name" value="GuKc"/>
    <property type="match status" value="1"/>
</dbReference>
<sequence length="210" mass="23775">MILKIVEFFSLLIKMNCGPIVFVGPSGIGKGTIEKAIMGKNPERFAFSVSHTTRAPRPGETNGVEYNFIQRQDMEQEIKDGKFLEFCEIHGNLYGTSFAAIRTVTESGRICILDVNIDGALAIHKTDLKPFIIFLKPVSLEALEARLRGRGTETDEVIRVRMHTAEEELRRLEEHKNVFNLIIVNDKMEETIEAIHQGLKDHYGYDPLSK</sequence>
<dbReference type="PANTHER" id="PTHR23117:SF13">
    <property type="entry name" value="GUANYLATE KINASE"/>
    <property type="match status" value="1"/>
</dbReference>
<dbReference type="FunFam" id="3.30.63.10:FF:000002">
    <property type="entry name" value="Guanylate kinase 1"/>
    <property type="match status" value="1"/>
</dbReference>
<dbReference type="InterPro" id="IPR027417">
    <property type="entry name" value="P-loop_NTPase"/>
</dbReference>
<accession>A0A1J4JI55</accession>
<dbReference type="OrthoDB" id="6334211at2759"/>
<dbReference type="GO" id="GO:0005524">
    <property type="term" value="F:ATP binding"/>
    <property type="evidence" value="ECO:0007669"/>
    <property type="project" value="UniProtKB-KW"/>
</dbReference>
<evidence type="ECO:0000313" key="8">
    <source>
        <dbReference type="EMBL" id="OHS97267.1"/>
    </source>
</evidence>
<dbReference type="FunFam" id="3.40.50.300:FF:000776">
    <property type="entry name" value="Guanylate kinase 2"/>
    <property type="match status" value="1"/>
</dbReference>
<feature type="domain" description="Guanylate kinase-like" evidence="7">
    <location>
        <begin position="17"/>
        <end position="200"/>
    </location>
</feature>
<dbReference type="PANTHER" id="PTHR23117">
    <property type="entry name" value="GUANYLATE KINASE-RELATED"/>
    <property type="match status" value="1"/>
</dbReference>
<dbReference type="PROSITE" id="PS00856">
    <property type="entry name" value="GUANYLATE_KINASE_1"/>
    <property type="match status" value="1"/>
</dbReference>
<dbReference type="NCBIfam" id="TIGR03263">
    <property type="entry name" value="guanyl_kin"/>
    <property type="match status" value="1"/>
</dbReference>
<dbReference type="EMBL" id="MLAK01001126">
    <property type="protein sequence ID" value="OHS97267.1"/>
    <property type="molecule type" value="Genomic_DNA"/>
</dbReference>
<keyword evidence="5 8" id="KW-0418">Kinase</keyword>
<dbReference type="PROSITE" id="PS50052">
    <property type="entry name" value="GUANYLATE_KINASE_2"/>
    <property type="match status" value="1"/>
</dbReference>
<comment type="caution">
    <text evidence="8">The sequence shown here is derived from an EMBL/GenBank/DDBJ whole genome shotgun (WGS) entry which is preliminary data.</text>
</comment>
<evidence type="ECO:0000259" key="7">
    <source>
        <dbReference type="PROSITE" id="PS50052"/>
    </source>
</evidence>
<dbReference type="VEuPathDB" id="TrichDB:TRFO_09542"/>
<keyword evidence="3" id="KW-0808">Transferase</keyword>
<dbReference type="EC" id="2.7.4.8" evidence="2"/>
<keyword evidence="6" id="KW-0067">ATP-binding</keyword>
<dbReference type="Gene3D" id="3.40.50.300">
    <property type="entry name" value="P-loop containing nucleotide triphosphate hydrolases"/>
    <property type="match status" value="1"/>
</dbReference>
<proteinExistence type="inferred from homology"/>
<evidence type="ECO:0000256" key="1">
    <source>
        <dbReference type="ARBA" id="ARBA00005790"/>
    </source>
</evidence>
<comment type="similarity">
    <text evidence="1">Belongs to the guanylate kinase family.</text>
</comment>
<evidence type="ECO:0000256" key="4">
    <source>
        <dbReference type="ARBA" id="ARBA00022741"/>
    </source>
</evidence>
<evidence type="ECO:0000256" key="5">
    <source>
        <dbReference type="ARBA" id="ARBA00022777"/>
    </source>
</evidence>
<dbReference type="AlphaFoldDB" id="A0A1J4JI55"/>
<evidence type="ECO:0000256" key="2">
    <source>
        <dbReference type="ARBA" id="ARBA00012961"/>
    </source>
</evidence>
<evidence type="ECO:0000256" key="6">
    <source>
        <dbReference type="ARBA" id="ARBA00022840"/>
    </source>
</evidence>
<keyword evidence="4" id="KW-0547">Nucleotide-binding</keyword>
<dbReference type="InterPro" id="IPR008144">
    <property type="entry name" value="Guanylate_kin-like_dom"/>
</dbReference>
<evidence type="ECO:0000313" key="9">
    <source>
        <dbReference type="Proteomes" id="UP000179807"/>
    </source>
</evidence>
<dbReference type="SUPFAM" id="SSF52540">
    <property type="entry name" value="P-loop containing nucleoside triphosphate hydrolases"/>
    <property type="match status" value="1"/>
</dbReference>
<dbReference type="CDD" id="cd00071">
    <property type="entry name" value="GMPK"/>
    <property type="match status" value="1"/>
</dbReference>
<dbReference type="InterPro" id="IPR017665">
    <property type="entry name" value="Guanylate_kinase"/>
</dbReference>
<name>A0A1J4JI55_9EUKA</name>
<dbReference type="GO" id="GO:0005829">
    <property type="term" value="C:cytosol"/>
    <property type="evidence" value="ECO:0007669"/>
    <property type="project" value="TreeGrafter"/>
</dbReference>
<dbReference type="Pfam" id="PF00625">
    <property type="entry name" value="Guanylate_kin"/>
    <property type="match status" value="1"/>
</dbReference>
<evidence type="ECO:0000256" key="3">
    <source>
        <dbReference type="ARBA" id="ARBA00022679"/>
    </source>
</evidence>
<dbReference type="Gene3D" id="3.30.63.10">
    <property type="entry name" value="Guanylate Kinase phosphate binding domain"/>
    <property type="match status" value="1"/>
</dbReference>
<dbReference type="GO" id="GO:0004385">
    <property type="term" value="F:GMP kinase activity"/>
    <property type="evidence" value="ECO:0007669"/>
    <property type="project" value="UniProtKB-EC"/>
</dbReference>
<gene>
    <name evidence="8" type="ORF">TRFO_09542</name>
</gene>
<dbReference type="Proteomes" id="UP000179807">
    <property type="component" value="Unassembled WGS sequence"/>
</dbReference>
<dbReference type="InterPro" id="IPR020590">
    <property type="entry name" value="Guanylate_kinase_CS"/>
</dbReference>
<dbReference type="RefSeq" id="XP_068350404.1">
    <property type="nucleotide sequence ID" value="XM_068494918.1"/>
</dbReference>
<reference evidence="8" key="1">
    <citation type="submission" date="2016-10" db="EMBL/GenBank/DDBJ databases">
        <authorList>
            <person name="Benchimol M."/>
            <person name="Almeida L.G."/>
            <person name="Vasconcelos A.T."/>
            <person name="Perreira-Neves A."/>
            <person name="Rosa I.A."/>
            <person name="Tasca T."/>
            <person name="Bogo M.R."/>
            <person name="de Souza W."/>
        </authorList>
    </citation>
    <scope>NUCLEOTIDE SEQUENCE [LARGE SCALE GENOMIC DNA]</scope>
    <source>
        <strain evidence="8">K</strain>
    </source>
</reference>
<protein>
    <recommendedName>
        <fullName evidence="2">guanylate kinase</fullName>
        <ecNumber evidence="2">2.7.4.8</ecNumber>
    </recommendedName>
</protein>